<evidence type="ECO:0000256" key="5">
    <source>
        <dbReference type="SAM" id="Phobius"/>
    </source>
</evidence>
<evidence type="ECO:0000313" key="8">
    <source>
        <dbReference type="Proteomes" id="UP000051717"/>
    </source>
</evidence>
<keyword evidence="2 5" id="KW-0812">Transmembrane</keyword>
<dbReference type="SUPFAM" id="SSF81333">
    <property type="entry name" value="F1F0 ATP synthase subunit C"/>
    <property type="match status" value="1"/>
</dbReference>
<organism evidence="7 8">
    <name type="scientific">candidate division TA06 bacterium SM23_40</name>
    <dbReference type="NCBI Taxonomy" id="1703774"/>
    <lineage>
        <taxon>Bacteria</taxon>
        <taxon>Bacteria division TA06</taxon>
    </lineage>
</organism>
<dbReference type="GO" id="GO:0033177">
    <property type="term" value="C:proton-transporting two-sector ATPase complex, proton-transporting domain"/>
    <property type="evidence" value="ECO:0007669"/>
    <property type="project" value="InterPro"/>
</dbReference>
<feature type="domain" description="V-ATPase proteolipid subunit C-like" evidence="6">
    <location>
        <begin position="13"/>
        <end position="70"/>
    </location>
</feature>
<name>A0A0S8G9P3_UNCT6</name>
<reference evidence="7 8" key="1">
    <citation type="journal article" date="2015" name="Microbiome">
        <title>Genomic resolution of linkages in carbon, nitrogen, and sulfur cycling among widespread estuary sediment bacteria.</title>
        <authorList>
            <person name="Baker B.J."/>
            <person name="Lazar C.S."/>
            <person name="Teske A.P."/>
            <person name="Dick G.J."/>
        </authorList>
    </citation>
    <scope>NUCLEOTIDE SEQUENCE [LARGE SCALE GENOMIC DNA]</scope>
    <source>
        <strain evidence="7">SM23_40</strain>
    </source>
</reference>
<evidence type="ECO:0000256" key="3">
    <source>
        <dbReference type="ARBA" id="ARBA00022989"/>
    </source>
</evidence>
<dbReference type="InterPro" id="IPR035921">
    <property type="entry name" value="F/V-ATP_Csub_sf"/>
</dbReference>
<keyword evidence="4 5" id="KW-0472">Membrane</keyword>
<sequence>MTDPLGLALAFAGAAAAAFMAGIGSAIGIQTAGSTANGVLSEDPEKYGQLFVLVALPGTQGFYGFLGAFFVMIQLRIFGATLPPLS</sequence>
<proteinExistence type="predicted"/>
<accession>A0A0S8G9P3</accession>
<protein>
    <recommendedName>
        <fullName evidence="6">V-ATPase proteolipid subunit C-like domain-containing protein</fullName>
    </recommendedName>
</protein>
<evidence type="ECO:0000256" key="2">
    <source>
        <dbReference type="ARBA" id="ARBA00022692"/>
    </source>
</evidence>
<comment type="caution">
    <text evidence="7">The sequence shown here is derived from an EMBL/GenBank/DDBJ whole genome shotgun (WGS) entry which is preliminary data.</text>
</comment>
<keyword evidence="3 5" id="KW-1133">Transmembrane helix</keyword>
<dbReference type="Gene3D" id="1.20.120.610">
    <property type="entry name" value="lithium bound rotor ring of v- atpase"/>
    <property type="match status" value="1"/>
</dbReference>
<feature type="non-terminal residue" evidence="7">
    <location>
        <position position="86"/>
    </location>
</feature>
<feature type="transmembrane region" description="Helical" evidence="5">
    <location>
        <begin position="50"/>
        <end position="73"/>
    </location>
</feature>
<evidence type="ECO:0000256" key="1">
    <source>
        <dbReference type="ARBA" id="ARBA00004141"/>
    </source>
</evidence>
<dbReference type="CDD" id="cd18179">
    <property type="entry name" value="ATP-synt_Vo_Ao_c_NTPK_rpt1"/>
    <property type="match status" value="1"/>
</dbReference>
<dbReference type="Pfam" id="PF00137">
    <property type="entry name" value="ATP-synt_C"/>
    <property type="match status" value="1"/>
</dbReference>
<dbReference type="AlphaFoldDB" id="A0A0S8G9P3"/>
<evidence type="ECO:0000259" key="6">
    <source>
        <dbReference type="Pfam" id="PF00137"/>
    </source>
</evidence>
<evidence type="ECO:0000313" key="7">
    <source>
        <dbReference type="EMBL" id="KPK68604.1"/>
    </source>
</evidence>
<dbReference type="GO" id="GO:0015078">
    <property type="term" value="F:proton transmembrane transporter activity"/>
    <property type="evidence" value="ECO:0007669"/>
    <property type="project" value="InterPro"/>
</dbReference>
<dbReference type="Proteomes" id="UP000051717">
    <property type="component" value="Unassembled WGS sequence"/>
</dbReference>
<gene>
    <name evidence="7" type="ORF">AMJ82_07770</name>
</gene>
<comment type="subcellular location">
    <subcellularLocation>
        <location evidence="1">Membrane</location>
        <topology evidence="1">Multi-pass membrane protein</topology>
    </subcellularLocation>
</comment>
<dbReference type="EMBL" id="LJUI01000067">
    <property type="protein sequence ID" value="KPK68604.1"/>
    <property type="molecule type" value="Genomic_DNA"/>
</dbReference>
<dbReference type="InterPro" id="IPR002379">
    <property type="entry name" value="ATPase_proteolipid_c-like_dom"/>
</dbReference>
<evidence type="ECO:0000256" key="4">
    <source>
        <dbReference type="ARBA" id="ARBA00023136"/>
    </source>
</evidence>